<name>A0A177C668_9PLEO</name>
<feature type="compositionally biased region" description="Acidic residues" evidence="1">
    <location>
        <begin position="903"/>
        <end position="913"/>
    </location>
</feature>
<dbReference type="GeneID" id="28762557"/>
<gene>
    <name evidence="2" type="ORF">CC84DRAFT_1166874</name>
</gene>
<dbReference type="Proteomes" id="UP000077069">
    <property type="component" value="Unassembled WGS sequence"/>
</dbReference>
<feature type="region of interest" description="Disordered" evidence="1">
    <location>
        <begin position="505"/>
        <end position="525"/>
    </location>
</feature>
<evidence type="ECO:0000256" key="1">
    <source>
        <dbReference type="SAM" id="MobiDB-lite"/>
    </source>
</evidence>
<feature type="compositionally biased region" description="Polar residues" evidence="1">
    <location>
        <begin position="883"/>
        <end position="893"/>
    </location>
</feature>
<dbReference type="InParanoid" id="A0A177C668"/>
<evidence type="ECO:0000313" key="2">
    <source>
        <dbReference type="EMBL" id="OAG03123.1"/>
    </source>
</evidence>
<feature type="compositionally biased region" description="Basic residues" evidence="1">
    <location>
        <begin position="506"/>
        <end position="518"/>
    </location>
</feature>
<dbReference type="STRING" id="1460663.A0A177C668"/>
<organism evidence="2 3">
    <name type="scientific">Paraphaeosphaeria sporulosa</name>
    <dbReference type="NCBI Taxonomy" id="1460663"/>
    <lineage>
        <taxon>Eukaryota</taxon>
        <taxon>Fungi</taxon>
        <taxon>Dikarya</taxon>
        <taxon>Ascomycota</taxon>
        <taxon>Pezizomycotina</taxon>
        <taxon>Dothideomycetes</taxon>
        <taxon>Pleosporomycetidae</taxon>
        <taxon>Pleosporales</taxon>
        <taxon>Massarineae</taxon>
        <taxon>Didymosphaeriaceae</taxon>
        <taxon>Paraphaeosphaeria</taxon>
    </lineage>
</organism>
<reference evidence="2 3" key="1">
    <citation type="submission" date="2016-05" db="EMBL/GenBank/DDBJ databases">
        <title>Comparative analysis of secretome profiles of manganese(II)-oxidizing ascomycete fungi.</title>
        <authorList>
            <consortium name="DOE Joint Genome Institute"/>
            <person name="Zeiner C.A."/>
            <person name="Purvine S.O."/>
            <person name="Zink E.M."/>
            <person name="Wu S."/>
            <person name="Pasa-Tolic L."/>
            <person name="Chaput D.L."/>
            <person name="Haridas S."/>
            <person name="Grigoriev I.V."/>
            <person name="Santelli C.M."/>
            <person name="Hansel C.M."/>
        </authorList>
    </citation>
    <scope>NUCLEOTIDE SEQUENCE [LARGE SCALE GENOMIC DNA]</scope>
    <source>
        <strain evidence="2 3">AP3s5-JAC2a</strain>
    </source>
</reference>
<sequence length="913" mass="105057">MPPALDRLLASPSALRLLRTLATAHAPPTAWLHAAECVACICPRRSYATGPPDDEGPRWRRWKEQEDLRRHVKENLKVFRQRRHEPERVESVQELVQRLQEAVRSQGRDEILKEWILRTRIGFELPTDDTREAEVLWGTFIKDPRVVVELLAYAADLRKRTGHVYPRLYELCIAHWLPKPMHHRQALAYHQFMRRELQLDQLPLQHLVRILKRRLQPAMYDTLLEIYKDSSETNLYDEVVPRLRRFPAWALAWHAACILKGDLPSPDVAATPMVRSFIAHNATSSIPEVRKNAAVAGSLGLDDKMDQALLRRLRGQDTAPVRFEDSFCARMFATRAVPPESVIRGLALVGVNEIGPLAVRAMASRTDPISELSQRFEELRASGIALQGCVFSLALESFAEQKQHLLVQSMLESDQHPEVYDNAKLQTELLNHYLEQHDWNQAHRTLAILSLFHQQRATRAWNLLLQSYSERRSPSGIVQTLQSMAQCKIAVESTSLVKLKTDLLPSRHRGHHPGRRSGRPAVTSDRPRTFDDLRFVARVYLFILERDMAYIHPLNWREILRRFGMAYRLRELRRLVQWLCCWYTPRGEELLSTVREPVFLNPAIKRSRSLLSARVIESRPLATGHQMKGQMHRNHPLRLLFPDSFKQALVVWGFRAGLLSNATVEQSLLTGSKDLGREGKKRHRRALRQAHMVQRLSWDSGLKMLTELRDLGLHVSSSPVVTALKVVFVNLFGRGRSRKIHNRMMEAANKTRYEEYVRRVNEIWGRPLLVEPRMYGRSNSHSLMWHPRFDRVVPRRSHLKLQEIVSDNAVYAHQGGYVHQYVHDKLEQEPAQSPEQGDPLAQHADPSEDPGLQQLLATFEAQTRAMNPDAVPRREKPAATLPDSATKTSSSTYEDCEPTAGEAMDDEQEERRS</sequence>
<feature type="region of interest" description="Disordered" evidence="1">
    <location>
        <begin position="829"/>
        <end position="913"/>
    </location>
</feature>
<evidence type="ECO:0000313" key="3">
    <source>
        <dbReference type="Proteomes" id="UP000077069"/>
    </source>
</evidence>
<accession>A0A177C668</accession>
<keyword evidence="3" id="KW-1185">Reference proteome</keyword>
<proteinExistence type="predicted"/>
<dbReference type="RefSeq" id="XP_018033488.1">
    <property type="nucleotide sequence ID" value="XM_018179071.1"/>
</dbReference>
<protein>
    <submittedName>
        <fullName evidence="2">Uncharacterized protein</fullName>
    </submittedName>
</protein>
<dbReference type="EMBL" id="KV441555">
    <property type="protein sequence ID" value="OAG03123.1"/>
    <property type="molecule type" value="Genomic_DNA"/>
</dbReference>
<dbReference type="AlphaFoldDB" id="A0A177C668"/>
<dbReference type="OrthoDB" id="5366531at2759"/>